<evidence type="ECO:0000256" key="2">
    <source>
        <dbReference type="SAM" id="MobiDB-lite"/>
    </source>
</evidence>
<feature type="compositionally biased region" description="Acidic residues" evidence="2">
    <location>
        <begin position="54"/>
        <end position="64"/>
    </location>
</feature>
<name>A0A0K1RBT8_9CORY</name>
<organism evidence="3 4">
    <name type="scientific">Corynebacterium riegelii</name>
    <dbReference type="NCBI Taxonomy" id="156976"/>
    <lineage>
        <taxon>Bacteria</taxon>
        <taxon>Bacillati</taxon>
        <taxon>Actinomycetota</taxon>
        <taxon>Actinomycetes</taxon>
        <taxon>Mycobacteriales</taxon>
        <taxon>Corynebacteriaceae</taxon>
        <taxon>Corynebacterium</taxon>
    </lineage>
</organism>
<dbReference type="STRING" id="156976.AK829_06480"/>
<feature type="compositionally biased region" description="Basic and acidic residues" evidence="2">
    <location>
        <begin position="65"/>
        <end position="74"/>
    </location>
</feature>
<gene>
    <name evidence="3" type="ORF">AK829_06480</name>
</gene>
<reference evidence="3 4" key="1">
    <citation type="submission" date="2015-08" db="EMBL/GenBank/DDBJ databases">
        <authorList>
            <person name="Babu N.S."/>
            <person name="Beckwith C.J."/>
            <person name="Beseler K.G."/>
            <person name="Brison A."/>
            <person name="Carone J.V."/>
            <person name="Caskin T.P."/>
            <person name="Diamond M."/>
            <person name="Durham M.E."/>
            <person name="Foxe J.M."/>
            <person name="Go M."/>
            <person name="Henderson B.A."/>
            <person name="Jones I.B."/>
            <person name="McGettigan J.A."/>
            <person name="Micheletti S.J."/>
            <person name="Nasrallah M.E."/>
            <person name="Ortiz D."/>
            <person name="Piller C.R."/>
            <person name="Privatt S.R."/>
            <person name="Schneider S.L."/>
            <person name="Sharp S."/>
            <person name="Smith T.C."/>
            <person name="Stanton J.D."/>
            <person name="Ullery H.E."/>
            <person name="Wilson R.J."/>
            <person name="Serrano M.G."/>
            <person name="Buck G."/>
            <person name="Lee V."/>
            <person name="Wang Y."/>
            <person name="Carvalho R."/>
            <person name="Voegtly L."/>
            <person name="Shi R."/>
            <person name="Duckworth R."/>
            <person name="Johnson A."/>
            <person name="Loviza R."/>
            <person name="Walstead R."/>
            <person name="Shah Z."/>
            <person name="Kiflezghi M."/>
            <person name="Wade K."/>
            <person name="Ball S.L."/>
            <person name="Bradley K.W."/>
            <person name="Asai D.J."/>
            <person name="Bowman C.A."/>
            <person name="Russell D.A."/>
            <person name="Pope W.H."/>
            <person name="Jacobs-Sera D."/>
            <person name="Hendrix R.W."/>
            <person name="Hatfull G.F."/>
        </authorList>
    </citation>
    <scope>NUCLEOTIDE SEQUENCE [LARGE SCALE GENOMIC DNA]</scope>
    <source>
        <strain evidence="3 4">PUDD_83A45</strain>
    </source>
</reference>
<feature type="compositionally biased region" description="Basic and acidic residues" evidence="2">
    <location>
        <begin position="42"/>
        <end position="53"/>
    </location>
</feature>
<feature type="region of interest" description="Disordered" evidence="2">
    <location>
        <begin position="178"/>
        <end position="212"/>
    </location>
</feature>
<evidence type="ECO:0000313" key="4">
    <source>
        <dbReference type="Proteomes" id="UP000060016"/>
    </source>
</evidence>
<accession>A0A0K1RBT8</accession>
<feature type="coiled-coil region" evidence="1">
    <location>
        <begin position="78"/>
        <end position="137"/>
    </location>
</feature>
<dbReference type="Pfam" id="PF14265">
    <property type="entry name" value="DUF4355"/>
    <property type="match status" value="1"/>
</dbReference>
<evidence type="ECO:0008006" key="5">
    <source>
        <dbReference type="Google" id="ProtNLM"/>
    </source>
</evidence>
<dbReference type="RefSeq" id="WP_052205124.1">
    <property type="nucleotide sequence ID" value="NZ_CP012342.1"/>
</dbReference>
<sequence>MKNRIRPWIRMFAAQADGGEPTGTGQGSAPSQHTPQEPAGAGDRDGDVEKQEEPESGDDEEDDNPDGRGSKRAVLKDLAAERDKRQAAEAARDELQERLDAIDREKMTELERAQSDLEKANERIAELEAAATAREREQLVSKVLSDAKLPAEMADRLRGDTEEELAADAKTLAAALGFDRKPVDPSQGQGTQRAVTPMTLQQATDARLNIQR</sequence>
<keyword evidence="1" id="KW-0175">Coiled coil</keyword>
<dbReference type="KEGG" id="crie:AK829_06480"/>
<protein>
    <recommendedName>
        <fullName evidence="5">DUF4355 domain-containing protein</fullName>
    </recommendedName>
</protein>
<evidence type="ECO:0000313" key="3">
    <source>
        <dbReference type="EMBL" id="AKV58869.1"/>
    </source>
</evidence>
<keyword evidence="4" id="KW-1185">Reference proteome</keyword>
<dbReference type="EMBL" id="CP012342">
    <property type="protein sequence ID" value="AKV58869.1"/>
    <property type="molecule type" value="Genomic_DNA"/>
</dbReference>
<dbReference type="InterPro" id="IPR025580">
    <property type="entry name" value="Gp46"/>
</dbReference>
<dbReference type="AlphaFoldDB" id="A0A0K1RBT8"/>
<evidence type="ECO:0000256" key="1">
    <source>
        <dbReference type="SAM" id="Coils"/>
    </source>
</evidence>
<proteinExistence type="predicted"/>
<feature type="compositionally biased region" description="Polar residues" evidence="2">
    <location>
        <begin position="186"/>
        <end position="212"/>
    </location>
</feature>
<feature type="region of interest" description="Disordered" evidence="2">
    <location>
        <begin position="1"/>
        <end position="74"/>
    </location>
</feature>
<dbReference type="Proteomes" id="UP000060016">
    <property type="component" value="Chromosome"/>
</dbReference>
<dbReference type="PATRIC" id="fig|156976.3.peg.1287"/>